<comment type="caution">
    <text evidence="9">The sequence shown here is derived from an EMBL/GenBank/DDBJ whole genome shotgun (WGS) entry which is preliminary data.</text>
</comment>
<sequence length="656" mass="74952">MKKILYLLCSCFAVTLMASCEDFLDKTPQGDKTDQDIFSRFNETESLINRLYFYARAADQPLVHIRFFSDSALTDECEGSSAENGWSNKFNDGDWEPGSQLYTSCNATTNAGACHTFWPKLYEDIRCANVILEGIEKYNTPDSEARPGTLSQRIGEVLFIRAYLHYCVLKSYGECPYVDYTVNPNALPPFERENIHTIVEKICRDCDEAYARVPAQNLMDQFGRVEKGACLALKAMALWIAATPLYNGSTLKGDTRNYASVYQSYDPARWDAAAAAAKAVMDFEAEGQKRYSLYQGSPKSQTTDSGGTDQSNGAVYSRLWELFHRTMNDAKKAEWIFFHLHCKTVGYHNDMYPPSAQGQAREVPVQDQVDEYEVIGPDGYGYPIYALKQNHKALYGSLISEEDMAKAYDDGNPYVNRDPRFYRDIIYHGSMFKGKWINTATGADAINAANSTSTGYFTRKYFDGYYTKGMSGNWNFDAPLIRLATIYLVYAEAVTRSKGATSEVYNLMNELRARSFMAPIPPAAQTNKELLLDYILRERRVELYHEKSRFFSTRFYLEPTSPEELAKDAQWSSIQGTNDQKAQLYFDKYGAYPKTQHRICGMRPVEDPNGKISISGKTYRMERFWKEDRVFLEKHYLFPIPTEELQRANIPQNPNW</sequence>
<dbReference type="RefSeq" id="WP_087401168.1">
    <property type="nucleotide sequence ID" value="NZ_NFHB01000002.1"/>
</dbReference>
<protein>
    <submittedName>
        <fullName evidence="9">RagB/SusD family nutrient uptake outer membrane protein</fullName>
    </submittedName>
</protein>
<dbReference type="Proteomes" id="UP000195772">
    <property type="component" value="Unassembled WGS sequence"/>
</dbReference>
<evidence type="ECO:0000313" key="9">
    <source>
        <dbReference type="EMBL" id="OUN04238.1"/>
    </source>
</evidence>
<dbReference type="AlphaFoldDB" id="A0A1Y3R0Z9"/>
<evidence type="ECO:0000256" key="1">
    <source>
        <dbReference type="ARBA" id="ARBA00004442"/>
    </source>
</evidence>
<dbReference type="PROSITE" id="PS51257">
    <property type="entry name" value="PROKAR_LIPOPROTEIN"/>
    <property type="match status" value="1"/>
</dbReference>
<dbReference type="EMBL" id="NFHB01000002">
    <property type="protein sequence ID" value="OUN04238.1"/>
    <property type="molecule type" value="Genomic_DNA"/>
</dbReference>
<feature type="domain" description="RagB/SusD" evidence="7">
    <location>
        <begin position="375"/>
        <end position="656"/>
    </location>
</feature>
<gene>
    <name evidence="9" type="ORF">B5G41_02695</name>
</gene>
<feature type="signal peptide" evidence="6">
    <location>
        <begin position="1"/>
        <end position="18"/>
    </location>
</feature>
<dbReference type="InterPro" id="IPR012944">
    <property type="entry name" value="SusD_RagB_dom"/>
</dbReference>
<keyword evidence="5" id="KW-0998">Cell outer membrane</keyword>
<evidence type="ECO:0000256" key="2">
    <source>
        <dbReference type="ARBA" id="ARBA00006275"/>
    </source>
</evidence>
<accession>A0A1Y3R0Z9</accession>
<dbReference type="GO" id="GO:0009279">
    <property type="term" value="C:cell outer membrane"/>
    <property type="evidence" value="ECO:0007669"/>
    <property type="project" value="UniProtKB-SubCell"/>
</dbReference>
<dbReference type="Pfam" id="PF07980">
    <property type="entry name" value="SusD_RagB"/>
    <property type="match status" value="1"/>
</dbReference>
<dbReference type="InterPro" id="IPR033985">
    <property type="entry name" value="SusD-like_N"/>
</dbReference>
<feature type="chain" id="PRO_5012870210" evidence="6">
    <location>
        <begin position="19"/>
        <end position="656"/>
    </location>
</feature>
<name>A0A1Y3R0Z9_9BACT</name>
<evidence type="ECO:0000256" key="4">
    <source>
        <dbReference type="ARBA" id="ARBA00023136"/>
    </source>
</evidence>
<dbReference type="OrthoDB" id="5694214at2"/>
<evidence type="ECO:0000313" key="10">
    <source>
        <dbReference type="Proteomes" id="UP000195772"/>
    </source>
</evidence>
<organism evidence="9 10">
    <name type="scientific">Alistipes onderdonkii</name>
    <dbReference type="NCBI Taxonomy" id="328813"/>
    <lineage>
        <taxon>Bacteria</taxon>
        <taxon>Pseudomonadati</taxon>
        <taxon>Bacteroidota</taxon>
        <taxon>Bacteroidia</taxon>
        <taxon>Bacteroidales</taxon>
        <taxon>Rikenellaceae</taxon>
        <taxon>Alistipes</taxon>
    </lineage>
</organism>
<evidence type="ECO:0000256" key="3">
    <source>
        <dbReference type="ARBA" id="ARBA00022729"/>
    </source>
</evidence>
<dbReference type="SUPFAM" id="SSF48452">
    <property type="entry name" value="TPR-like"/>
    <property type="match status" value="1"/>
</dbReference>
<dbReference type="eggNOG" id="COG1435">
    <property type="taxonomic scope" value="Bacteria"/>
</dbReference>
<dbReference type="Gene3D" id="1.25.40.390">
    <property type="match status" value="1"/>
</dbReference>
<feature type="domain" description="SusD-like N-terminal" evidence="8">
    <location>
        <begin position="22"/>
        <end position="232"/>
    </location>
</feature>
<keyword evidence="4" id="KW-0472">Membrane</keyword>
<comment type="subcellular location">
    <subcellularLocation>
        <location evidence="1">Cell outer membrane</location>
    </subcellularLocation>
</comment>
<comment type="similarity">
    <text evidence="2">Belongs to the SusD family.</text>
</comment>
<evidence type="ECO:0000259" key="8">
    <source>
        <dbReference type="Pfam" id="PF14322"/>
    </source>
</evidence>
<evidence type="ECO:0000256" key="5">
    <source>
        <dbReference type="ARBA" id="ARBA00023237"/>
    </source>
</evidence>
<reference evidence="10" key="1">
    <citation type="submission" date="2017-04" db="EMBL/GenBank/DDBJ databases">
        <title>Function of individual gut microbiota members based on whole genome sequencing of pure cultures obtained from chicken caecum.</title>
        <authorList>
            <person name="Medvecky M."/>
            <person name="Cejkova D."/>
            <person name="Polansky O."/>
            <person name="Karasova D."/>
            <person name="Kubasova T."/>
            <person name="Cizek A."/>
            <person name="Rychlik I."/>
        </authorList>
    </citation>
    <scope>NUCLEOTIDE SEQUENCE [LARGE SCALE GENOMIC DNA]</scope>
    <source>
        <strain evidence="10">An90</strain>
    </source>
</reference>
<dbReference type="InterPro" id="IPR011990">
    <property type="entry name" value="TPR-like_helical_dom_sf"/>
</dbReference>
<keyword evidence="3 6" id="KW-0732">Signal</keyword>
<evidence type="ECO:0000256" key="6">
    <source>
        <dbReference type="SAM" id="SignalP"/>
    </source>
</evidence>
<proteinExistence type="inferred from homology"/>
<evidence type="ECO:0000259" key="7">
    <source>
        <dbReference type="Pfam" id="PF07980"/>
    </source>
</evidence>
<dbReference type="Pfam" id="PF14322">
    <property type="entry name" value="SusD-like_3"/>
    <property type="match status" value="1"/>
</dbReference>